<comment type="caution">
    <text evidence="1">The sequence shown here is derived from an EMBL/GenBank/DDBJ whole genome shotgun (WGS) entry which is preliminary data.</text>
</comment>
<accession>A0A2P5DXB5</accession>
<evidence type="ECO:0000313" key="1">
    <source>
        <dbReference type="EMBL" id="PON77935.1"/>
    </source>
</evidence>
<organism evidence="1 2">
    <name type="scientific">Parasponia andersonii</name>
    <name type="common">Sponia andersonii</name>
    <dbReference type="NCBI Taxonomy" id="3476"/>
    <lineage>
        <taxon>Eukaryota</taxon>
        <taxon>Viridiplantae</taxon>
        <taxon>Streptophyta</taxon>
        <taxon>Embryophyta</taxon>
        <taxon>Tracheophyta</taxon>
        <taxon>Spermatophyta</taxon>
        <taxon>Magnoliopsida</taxon>
        <taxon>eudicotyledons</taxon>
        <taxon>Gunneridae</taxon>
        <taxon>Pentapetalae</taxon>
        <taxon>rosids</taxon>
        <taxon>fabids</taxon>
        <taxon>Rosales</taxon>
        <taxon>Cannabaceae</taxon>
        <taxon>Parasponia</taxon>
    </lineage>
</organism>
<dbReference type="EMBL" id="JXTB01000011">
    <property type="protein sequence ID" value="PON77935.1"/>
    <property type="molecule type" value="Genomic_DNA"/>
</dbReference>
<gene>
    <name evidence="1" type="ORF">PanWU01x14_022890</name>
</gene>
<dbReference type="AlphaFoldDB" id="A0A2P5DXB5"/>
<dbReference type="Proteomes" id="UP000237105">
    <property type="component" value="Unassembled WGS sequence"/>
</dbReference>
<reference evidence="2" key="1">
    <citation type="submission" date="2016-06" db="EMBL/GenBank/DDBJ databases">
        <title>Parallel loss of symbiosis genes in relatives of nitrogen-fixing non-legume Parasponia.</title>
        <authorList>
            <person name="Van Velzen R."/>
            <person name="Holmer R."/>
            <person name="Bu F."/>
            <person name="Rutten L."/>
            <person name="Van Zeijl A."/>
            <person name="Liu W."/>
            <person name="Santuari L."/>
            <person name="Cao Q."/>
            <person name="Sharma T."/>
            <person name="Shen D."/>
            <person name="Roswanjaya Y."/>
            <person name="Wardhani T."/>
            <person name="Kalhor M.S."/>
            <person name="Jansen J."/>
            <person name="Van den Hoogen J."/>
            <person name="Gungor B."/>
            <person name="Hartog M."/>
            <person name="Hontelez J."/>
            <person name="Verver J."/>
            <person name="Yang W.-C."/>
            <person name="Schijlen E."/>
            <person name="Repin R."/>
            <person name="Schilthuizen M."/>
            <person name="Schranz E."/>
            <person name="Heidstra R."/>
            <person name="Miyata K."/>
            <person name="Fedorova E."/>
            <person name="Kohlen W."/>
            <person name="Bisseling T."/>
            <person name="Smit S."/>
            <person name="Geurts R."/>
        </authorList>
    </citation>
    <scope>NUCLEOTIDE SEQUENCE [LARGE SCALE GENOMIC DNA]</scope>
    <source>
        <strain evidence="2">cv. WU1-14</strain>
    </source>
</reference>
<sequence>MPSHRWWLLCQIDVPLHFENGEGLVLVLVPNYFRSRFSAEARLGFIGRKGSWVLNLILQWMTMWVI</sequence>
<evidence type="ECO:0000313" key="2">
    <source>
        <dbReference type="Proteomes" id="UP000237105"/>
    </source>
</evidence>
<protein>
    <submittedName>
        <fullName evidence="1">Uncharacterized protein</fullName>
    </submittedName>
</protein>
<name>A0A2P5DXB5_PARAD</name>
<keyword evidence="2" id="KW-1185">Reference proteome</keyword>
<proteinExistence type="predicted"/>